<dbReference type="Gene3D" id="3.30.420.40">
    <property type="match status" value="2"/>
</dbReference>
<dbReference type="SUPFAM" id="SSF53067">
    <property type="entry name" value="Actin-like ATPase domain"/>
    <property type="match status" value="2"/>
</dbReference>
<evidence type="ECO:0000256" key="3">
    <source>
        <dbReference type="ARBA" id="ARBA00017249"/>
    </source>
</evidence>
<name>A0ABP7UUR2_9FLAO</name>
<reference evidence="12" key="1">
    <citation type="journal article" date="2019" name="Int. J. Syst. Evol. Microbiol.">
        <title>The Global Catalogue of Microorganisms (GCM) 10K type strain sequencing project: providing services to taxonomists for standard genome sequencing and annotation.</title>
        <authorList>
            <consortium name="The Broad Institute Genomics Platform"/>
            <consortium name="The Broad Institute Genome Sequencing Center for Infectious Disease"/>
            <person name="Wu L."/>
            <person name="Ma J."/>
        </authorList>
    </citation>
    <scope>NUCLEOTIDE SEQUENCE [LARGE SCALE GENOMIC DNA]</scope>
    <source>
        <strain evidence="12">JCM 17068</strain>
    </source>
</reference>
<keyword evidence="6" id="KW-0067">ATP-binding</keyword>
<dbReference type="InterPro" id="IPR013126">
    <property type="entry name" value="Hsp_70_fam"/>
</dbReference>
<dbReference type="EMBL" id="BAABCS010000018">
    <property type="protein sequence ID" value="GAA4053342.1"/>
    <property type="molecule type" value="Genomic_DNA"/>
</dbReference>
<evidence type="ECO:0000256" key="2">
    <source>
        <dbReference type="ARBA" id="ARBA00014415"/>
    </source>
</evidence>
<dbReference type="NCBIfam" id="TIGR02350">
    <property type="entry name" value="prok_dnaK"/>
    <property type="match status" value="1"/>
</dbReference>
<keyword evidence="5" id="KW-0547">Nucleotide-binding</keyword>
<dbReference type="InterPro" id="IPR029047">
    <property type="entry name" value="HSP70_peptide-bd_sf"/>
</dbReference>
<proteinExistence type="inferred from homology"/>
<dbReference type="SUPFAM" id="SSF100920">
    <property type="entry name" value="Heat shock protein 70kD (HSP70), peptide-binding domain"/>
    <property type="match status" value="1"/>
</dbReference>
<dbReference type="NCBIfam" id="NF001413">
    <property type="entry name" value="PRK00290.1"/>
    <property type="match status" value="1"/>
</dbReference>
<dbReference type="CDD" id="cd10234">
    <property type="entry name" value="ASKHA_NBD_HSP70_DnaK-like"/>
    <property type="match status" value="1"/>
</dbReference>
<evidence type="ECO:0000256" key="6">
    <source>
        <dbReference type="ARBA" id="ARBA00022840"/>
    </source>
</evidence>
<sequence length="925" mass="102510">MKNCLKCNQSEEDDASKFCKKCGTSLPEPKLNSPKTGEFNATIGDKSIVSGNVIGKNEEIKVSGNATFNKIEDDTKKTVVCSISGRRLLLIDSIICPSCTNDVAQEYYLQKPNRCLNCDNLALASYRKKVQIVLSDGILDETERLSLDSLSITLHIDEDKKNEIELEEKQNSKQITSSEFLSGFHKIEFNRALKYVFEEDNLEQGFKLLKNVFLKNSSNDEVANLYYLLEAIVLPETAIANYHSRNIDRFWQHYWAFLPHLNKEEISEAYEIIENNKNLFADKNNDVLISEVAFYLICYFSQGENSYLEEAKSIYTHFSKNIKDPLVPLVKAIDYIVNDDSDENEYYGDENSIKFILNNVFGVKPTTESKDQDEDFVAKFDPNTNTEIDLGTTKSSIYKNDQSSKIIGIDLGTTNSCVAVMEGGELVVIVNGEGNRTTPSVIAFVERGQIKVGDAAKRQALTNPTKTIASIKRFMGNKYTENIKEASTVTYKVVKGHNETPLMDIDGRLYSPQELSAMILQKMKKTAEDYLGQTVTEAVITVPAYFNDAQRQATKEAGEIAGLKVMRIISEPTAAALAYGLDKTGKDQKIVVYDLGGGTFDISVLELYDGVFEVLSTNGDTHLGGDDFDQVIIDWMANDFNTEEGIDLRKDPMALQRLKEAAEKAKIELSSSTQTEINLPYLKATVTGPKHLFKTLTRAKFEQLAESLVNRSMEKVRNALFDAALLTSDIDEVILVGASTRIPVIQEQVVKFFGKKPSKRVNPDEAVAIGAAIQGGVLSGDVKDLLLLDVTPFSLGIETMGNIMTKLIESNTTIPTVKAQVFSTAEDNQSSVEFHVLQGEGAMAADNKTIGRFHLNGIPPAPKGVPQIEVTFDIDTNGIIKVSATDKGTGKSHDIRIEASSGLAAEEFKRMKKEAIANVKKYYSD</sequence>
<dbReference type="Gene3D" id="2.60.34.10">
    <property type="entry name" value="Substrate Binding Domain Of DNAk, Chain A, domain 1"/>
    <property type="match status" value="1"/>
</dbReference>
<dbReference type="InterPro" id="IPR012725">
    <property type="entry name" value="Chaperone_DnaK"/>
</dbReference>
<dbReference type="PANTHER" id="PTHR19375">
    <property type="entry name" value="HEAT SHOCK PROTEIN 70KDA"/>
    <property type="match status" value="1"/>
</dbReference>
<dbReference type="Gene3D" id="3.90.640.10">
    <property type="entry name" value="Actin, Chain A, domain 4"/>
    <property type="match status" value="1"/>
</dbReference>
<gene>
    <name evidence="11" type="ORF">GCM10022388_19660</name>
</gene>
<evidence type="ECO:0000313" key="12">
    <source>
        <dbReference type="Proteomes" id="UP001500426"/>
    </source>
</evidence>
<evidence type="ECO:0000256" key="5">
    <source>
        <dbReference type="ARBA" id="ARBA00022741"/>
    </source>
</evidence>
<evidence type="ECO:0000256" key="7">
    <source>
        <dbReference type="ARBA" id="ARBA00023016"/>
    </source>
</evidence>
<comment type="similarity">
    <text evidence="1">Belongs to the heat shock protein 70 family.</text>
</comment>
<evidence type="ECO:0000256" key="8">
    <source>
        <dbReference type="ARBA" id="ARBA00030019"/>
    </source>
</evidence>
<comment type="caution">
    <text evidence="11">The sequence shown here is derived from an EMBL/GenBank/DDBJ whole genome shotgun (WGS) entry which is preliminary data.</text>
</comment>
<dbReference type="PROSITE" id="PS00297">
    <property type="entry name" value="HSP70_1"/>
    <property type="match status" value="1"/>
</dbReference>
<dbReference type="PROSITE" id="PS00329">
    <property type="entry name" value="HSP70_2"/>
    <property type="match status" value="1"/>
</dbReference>
<organism evidence="11 12">
    <name type="scientific">Flavobacterium chungnamense</name>
    <dbReference type="NCBI Taxonomy" id="706182"/>
    <lineage>
        <taxon>Bacteria</taxon>
        <taxon>Pseudomonadati</taxon>
        <taxon>Bacteroidota</taxon>
        <taxon>Flavobacteriia</taxon>
        <taxon>Flavobacteriales</taxon>
        <taxon>Flavobacteriaceae</taxon>
        <taxon>Flavobacterium</taxon>
    </lineage>
</organism>
<dbReference type="Proteomes" id="UP001500426">
    <property type="component" value="Unassembled WGS sequence"/>
</dbReference>
<dbReference type="PRINTS" id="PR00301">
    <property type="entry name" value="HEATSHOCK70"/>
</dbReference>
<accession>A0ABP7UUR2</accession>
<keyword evidence="12" id="KW-1185">Reference proteome</keyword>
<dbReference type="Pfam" id="PF00012">
    <property type="entry name" value="HSP70"/>
    <property type="match status" value="1"/>
</dbReference>
<evidence type="ECO:0000256" key="9">
    <source>
        <dbReference type="ARBA" id="ARBA00030945"/>
    </source>
</evidence>
<dbReference type="InterPro" id="IPR018181">
    <property type="entry name" value="Heat_shock_70_CS"/>
</dbReference>
<evidence type="ECO:0000256" key="10">
    <source>
        <dbReference type="ARBA" id="ARBA00033103"/>
    </source>
</evidence>
<keyword evidence="4" id="KW-0597">Phosphoprotein</keyword>
<keyword evidence="7" id="KW-0346">Stress response</keyword>
<evidence type="ECO:0000256" key="4">
    <source>
        <dbReference type="ARBA" id="ARBA00022553"/>
    </source>
</evidence>
<protein>
    <recommendedName>
        <fullName evidence="2">Chaperone protein DnaK</fullName>
    </recommendedName>
    <alternativeName>
        <fullName evidence="3">Chaperone protein dnaK</fullName>
    </alternativeName>
    <alternativeName>
        <fullName evidence="10">HSP70</fullName>
    </alternativeName>
    <alternativeName>
        <fullName evidence="9">Heat shock 70 kDa protein</fullName>
    </alternativeName>
    <alternativeName>
        <fullName evidence="8">Heat shock protein 70</fullName>
    </alternativeName>
</protein>
<dbReference type="InterPro" id="IPR043129">
    <property type="entry name" value="ATPase_NBD"/>
</dbReference>
<evidence type="ECO:0000313" key="11">
    <source>
        <dbReference type="EMBL" id="GAA4053342.1"/>
    </source>
</evidence>
<evidence type="ECO:0000256" key="1">
    <source>
        <dbReference type="ARBA" id="ARBA00007381"/>
    </source>
</evidence>